<keyword evidence="3" id="KW-1185">Reference proteome</keyword>
<dbReference type="EMBL" id="CP134890">
    <property type="protein sequence ID" value="WNM21243.1"/>
    <property type="molecule type" value="Genomic_DNA"/>
</dbReference>
<evidence type="ECO:0000313" key="2">
    <source>
        <dbReference type="EMBL" id="WNM21243.1"/>
    </source>
</evidence>
<accession>A0AA96EWT1</accession>
<dbReference type="AlphaFoldDB" id="A0AA96EWT1"/>
<proteinExistence type="predicted"/>
<evidence type="ECO:0000313" key="3">
    <source>
        <dbReference type="Proteomes" id="UP001304515"/>
    </source>
</evidence>
<dbReference type="KEGG" id="fcj:RN605_11200"/>
<dbReference type="RefSeq" id="WP_313324851.1">
    <property type="nucleotide sequence ID" value="NZ_CP134878.1"/>
</dbReference>
<dbReference type="EMBL" id="CP134878">
    <property type="protein sequence ID" value="WNM19854.1"/>
    <property type="molecule type" value="Genomic_DNA"/>
</dbReference>
<protein>
    <submittedName>
        <fullName evidence="1">Uncharacterized protein</fullName>
    </submittedName>
</protein>
<gene>
    <name evidence="2" type="ORF">RN605_11200</name>
    <name evidence="1" type="ORF">RN608_04030</name>
</gene>
<organism evidence="1">
    <name type="scientific">Flavobacterium capsici</name>
    <dbReference type="NCBI Taxonomy" id="3075618"/>
    <lineage>
        <taxon>Bacteria</taxon>
        <taxon>Pseudomonadati</taxon>
        <taxon>Bacteroidota</taxon>
        <taxon>Flavobacteriia</taxon>
        <taxon>Flavobacteriales</taxon>
        <taxon>Flavobacteriaceae</taxon>
        <taxon>Flavobacterium</taxon>
    </lineage>
</organism>
<sequence length="118" mass="13920">MSSFVAPISTDNLLSEAEKENLYQKLIEQLNKDFNLANEGVDFPQSTTPNELKVQLHEKIYRLIQYKFAEYLNLLYIIDVSESEVKKLNGDDLVALSEQVSFLILKREWQKVWFRNKY</sequence>
<dbReference type="Proteomes" id="UP001304515">
    <property type="component" value="Chromosome"/>
</dbReference>
<reference evidence="1 3" key="1">
    <citation type="submission" date="2023-09" db="EMBL/GenBank/DDBJ databases">
        <title>Flavobacterium sp. a novel bacteria isolate from Pepper rhizosphere.</title>
        <authorList>
            <person name="Peng Y."/>
            <person name="Lee J."/>
        </authorList>
    </citation>
    <scope>NUCLEOTIDE SEQUENCE</scope>
    <source>
        <strain evidence="1">PMR2A8</strain>
        <strain evidence="2 3">PMTSA4</strain>
    </source>
</reference>
<name>A0AA96EWT1_9FLAO</name>
<evidence type="ECO:0000313" key="1">
    <source>
        <dbReference type="EMBL" id="WNM19854.1"/>
    </source>
</evidence>
<accession>A0AA96EYY7</accession>